<name>X1AEP2_9ZZZZ</name>
<dbReference type="Pfam" id="PF00072">
    <property type="entry name" value="Response_reg"/>
    <property type="match status" value="1"/>
</dbReference>
<proteinExistence type="predicted"/>
<organism evidence="3">
    <name type="scientific">marine sediment metagenome</name>
    <dbReference type="NCBI Taxonomy" id="412755"/>
    <lineage>
        <taxon>unclassified sequences</taxon>
        <taxon>metagenomes</taxon>
        <taxon>ecological metagenomes</taxon>
    </lineage>
</organism>
<evidence type="ECO:0000313" key="3">
    <source>
        <dbReference type="EMBL" id="GAG80344.1"/>
    </source>
</evidence>
<dbReference type="PROSITE" id="PS50110">
    <property type="entry name" value="RESPONSE_REGULATORY"/>
    <property type="match status" value="1"/>
</dbReference>
<dbReference type="InterPro" id="IPR011006">
    <property type="entry name" value="CheY-like_superfamily"/>
</dbReference>
<protein>
    <recommendedName>
        <fullName evidence="2">Response regulatory domain-containing protein</fullName>
    </recommendedName>
</protein>
<dbReference type="SMART" id="SM00448">
    <property type="entry name" value="REC"/>
    <property type="match status" value="1"/>
</dbReference>
<dbReference type="PANTHER" id="PTHR43214">
    <property type="entry name" value="TWO-COMPONENT RESPONSE REGULATOR"/>
    <property type="match status" value="1"/>
</dbReference>
<dbReference type="AlphaFoldDB" id="X1AEP2"/>
<dbReference type="InterPro" id="IPR039420">
    <property type="entry name" value="WalR-like"/>
</dbReference>
<gene>
    <name evidence="3" type="ORF">S01H4_33531</name>
</gene>
<dbReference type="CDD" id="cd17535">
    <property type="entry name" value="REC_NarL-like"/>
    <property type="match status" value="1"/>
</dbReference>
<keyword evidence="1" id="KW-0238">DNA-binding</keyword>
<feature type="domain" description="Response regulatory" evidence="2">
    <location>
        <begin position="5"/>
        <end position="119"/>
    </location>
</feature>
<dbReference type="InterPro" id="IPR058245">
    <property type="entry name" value="NreC/VraR/RcsB-like_REC"/>
</dbReference>
<dbReference type="Gene3D" id="3.40.50.2300">
    <property type="match status" value="1"/>
</dbReference>
<dbReference type="EMBL" id="BART01017659">
    <property type="protein sequence ID" value="GAG80344.1"/>
    <property type="molecule type" value="Genomic_DNA"/>
</dbReference>
<reference evidence="3" key="1">
    <citation type="journal article" date="2014" name="Front. Microbiol.">
        <title>High frequency of phylogenetically diverse reductive dehalogenase-homologous genes in deep subseafloor sedimentary metagenomes.</title>
        <authorList>
            <person name="Kawai M."/>
            <person name="Futagami T."/>
            <person name="Toyoda A."/>
            <person name="Takaki Y."/>
            <person name="Nishi S."/>
            <person name="Hori S."/>
            <person name="Arai W."/>
            <person name="Tsubouchi T."/>
            <person name="Morono Y."/>
            <person name="Uchiyama I."/>
            <person name="Ito T."/>
            <person name="Fujiyama A."/>
            <person name="Inagaki F."/>
            <person name="Takami H."/>
        </authorList>
    </citation>
    <scope>NUCLEOTIDE SEQUENCE</scope>
    <source>
        <strain evidence="3">Expedition CK06-06</strain>
    </source>
</reference>
<dbReference type="SUPFAM" id="SSF52172">
    <property type="entry name" value="CheY-like"/>
    <property type="match status" value="1"/>
</dbReference>
<sequence length="204" mass="22563">MKEIRVLLVDDHEIVRCGVRGILEQEEDIEIVGDCSSAEEALHQTEILSPNIILMEAKMPGMDGIEAARLYRQKRMPCSVIILTLCEDCLAEALEAGAIGYLLKDIKRQELAQAIRRVYNGELVVDKRFTLQGVEGGSEYLPLGCDSSGTLVKEAELVILPPIEAARLLRFAYQMEEALEAAIVQQVGSWDKGTAITIRLLGDH</sequence>
<dbReference type="InterPro" id="IPR001789">
    <property type="entry name" value="Sig_transdc_resp-reg_receiver"/>
</dbReference>
<accession>X1AEP2</accession>
<evidence type="ECO:0000256" key="1">
    <source>
        <dbReference type="ARBA" id="ARBA00023125"/>
    </source>
</evidence>
<dbReference type="GO" id="GO:0003677">
    <property type="term" value="F:DNA binding"/>
    <property type="evidence" value="ECO:0007669"/>
    <property type="project" value="UniProtKB-KW"/>
</dbReference>
<dbReference type="GO" id="GO:0000160">
    <property type="term" value="P:phosphorelay signal transduction system"/>
    <property type="evidence" value="ECO:0007669"/>
    <property type="project" value="InterPro"/>
</dbReference>
<evidence type="ECO:0000259" key="2">
    <source>
        <dbReference type="PROSITE" id="PS50110"/>
    </source>
</evidence>
<comment type="caution">
    <text evidence="3">The sequence shown here is derived from an EMBL/GenBank/DDBJ whole genome shotgun (WGS) entry which is preliminary data.</text>
</comment>